<dbReference type="GeneID" id="80535310"/>
<feature type="region of interest" description="Disordered" evidence="1">
    <location>
        <begin position="79"/>
        <end position="145"/>
    </location>
</feature>
<proteinExistence type="predicted"/>
<organism evidence="2 3">
    <name type="scientific">Giant panda anellovirus</name>
    <dbReference type="NCBI Taxonomy" id="2016460"/>
    <lineage>
        <taxon>Viruses</taxon>
        <taxon>Monodnaviria</taxon>
        <taxon>Shotokuvirae</taxon>
        <taxon>Commensaviricota</taxon>
        <taxon>Cardeaviricetes</taxon>
        <taxon>Sanitavirales</taxon>
        <taxon>Anelloviridae</taxon>
    </lineage>
</organism>
<reference evidence="2 3" key="1">
    <citation type="journal article" date="2017" name="Microbiome">
        <title>Virome comparisons in wild-diseased and healthy captive giant pandas.</title>
        <authorList>
            <person name="Zhang W."/>
            <person name="Yang S."/>
            <person name="Shan T."/>
            <person name="Hou R."/>
            <person name="Liu Z."/>
            <person name="Li W."/>
            <person name="Guo L."/>
            <person name="Wang Y."/>
            <person name="Chen P."/>
            <person name="Wang X."/>
            <person name="Feng F."/>
            <person name="Wang H."/>
            <person name="Chen C."/>
            <person name="Shen Q."/>
            <person name="Zhou C."/>
            <person name="Hua X."/>
            <person name="Cui L."/>
            <person name="Deng X."/>
            <person name="Zhang Z."/>
            <person name="Qi D."/>
            <person name="Delwart E."/>
        </authorList>
    </citation>
    <scope>NUCLEOTIDE SEQUENCE [LARGE SCALE GENOMIC DNA]</scope>
    <source>
        <strain evidence="3">gpan20793</strain>
    </source>
</reference>
<evidence type="ECO:0000256" key="1">
    <source>
        <dbReference type="SAM" id="MobiDB-lite"/>
    </source>
</evidence>
<feature type="compositionally biased region" description="Polar residues" evidence="1">
    <location>
        <begin position="104"/>
        <end position="113"/>
    </location>
</feature>
<feature type="region of interest" description="Disordered" evidence="1">
    <location>
        <begin position="22"/>
        <end position="51"/>
    </location>
</feature>
<sequence>MLIHFGFVINFSLRLEAPISADTQSECHSRKSTPPATPKPVKPVLKKGISISGDSSKKKAFKELLGLLSEKKPFWRSSPALFDTSSEKSTGGKRPPDILVEPTPSGSTGSNISGIYPQDISDSEWDSMSDVGGDDSPPPTPPSKEELEFLLAQINDSA</sequence>
<name>A0A220IGH5_9VIRU</name>
<dbReference type="EMBL" id="MF327539">
    <property type="protein sequence ID" value="ASH99078.1"/>
    <property type="molecule type" value="Genomic_DNA"/>
</dbReference>
<keyword evidence="3" id="KW-1185">Reference proteome</keyword>
<evidence type="ECO:0000313" key="3">
    <source>
        <dbReference type="Proteomes" id="UP000679510"/>
    </source>
</evidence>
<dbReference type="RefSeq" id="YP_010797512.1">
    <property type="nucleotide sequence ID" value="NC_076188.1"/>
</dbReference>
<protein>
    <submittedName>
        <fullName evidence="2">ORF3</fullName>
    </submittedName>
</protein>
<dbReference type="Proteomes" id="UP000679510">
    <property type="component" value="Segment"/>
</dbReference>
<accession>A0A220IGH5</accession>
<evidence type="ECO:0000313" key="2">
    <source>
        <dbReference type="EMBL" id="ASH99078.1"/>
    </source>
</evidence>
<dbReference type="KEGG" id="vg:80535310"/>
<feature type="compositionally biased region" description="Low complexity" evidence="1">
    <location>
        <begin position="42"/>
        <end position="51"/>
    </location>
</feature>